<keyword evidence="5" id="KW-0963">Cytoplasm</keyword>
<comment type="similarity">
    <text evidence="4 13">Belongs to the glycogen phosphorylase family.</text>
</comment>
<evidence type="ECO:0000256" key="4">
    <source>
        <dbReference type="ARBA" id="ARBA00006047"/>
    </source>
</evidence>
<evidence type="ECO:0000256" key="1">
    <source>
        <dbReference type="ARBA" id="ARBA00001275"/>
    </source>
</evidence>
<evidence type="ECO:0000256" key="10">
    <source>
        <dbReference type="ARBA" id="ARBA00023277"/>
    </source>
</evidence>
<dbReference type="AlphaFoldDB" id="A0A417YIF3"/>
<dbReference type="GO" id="GO:0008184">
    <property type="term" value="F:glycogen phosphorylase activity"/>
    <property type="evidence" value="ECO:0007669"/>
    <property type="project" value="InterPro"/>
</dbReference>
<feature type="modified residue" description="N6-(pyridoxal phosphate)lysine" evidence="12">
    <location>
        <position position="679"/>
    </location>
</feature>
<comment type="subcellular location">
    <subcellularLocation>
        <location evidence="3">Cytoplasm</location>
    </subcellularLocation>
</comment>
<dbReference type="GO" id="GO:0030170">
    <property type="term" value="F:pyridoxal phosphate binding"/>
    <property type="evidence" value="ECO:0007669"/>
    <property type="project" value="InterPro"/>
</dbReference>
<evidence type="ECO:0000256" key="9">
    <source>
        <dbReference type="ARBA" id="ARBA00022898"/>
    </source>
</evidence>
<evidence type="ECO:0000256" key="2">
    <source>
        <dbReference type="ARBA" id="ARBA00001933"/>
    </source>
</evidence>
<reference evidence="14 15" key="1">
    <citation type="journal article" date="2007" name="Int. J. Syst. Evol. Microbiol.">
        <title>Oceanobacillus profundus sp. nov., isolated from a deep-sea sediment core.</title>
        <authorList>
            <person name="Kim Y.G."/>
            <person name="Choi D.H."/>
            <person name="Hyun S."/>
            <person name="Cho B.C."/>
        </authorList>
    </citation>
    <scope>NUCLEOTIDE SEQUENCE [LARGE SCALE GENOMIC DNA]</scope>
    <source>
        <strain evidence="14 15">DSM 18246</strain>
    </source>
</reference>
<evidence type="ECO:0000256" key="6">
    <source>
        <dbReference type="ARBA" id="ARBA00022533"/>
    </source>
</evidence>
<dbReference type="OrthoDB" id="9760804at2"/>
<dbReference type="EC" id="2.4.1.1" evidence="13"/>
<evidence type="ECO:0000256" key="11">
    <source>
        <dbReference type="ARBA" id="ARBA00025174"/>
    </source>
</evidence>
<dbReference type="PANTHER" id="PTHR11468">
    <property type="entry name" value="GLYCOGEN PHOSPHORYLASE"/>
    <property type="match status" value="1"/>
</dbReference>
<evidence type="ECO:0000256" key="3">
    <source>
        <dbReference type="ARBA" id="ARBA00004496"/>
    </source>
</evidence>
<comment type="function">
    <text evidence="13">Allosteric enzyme that catalyzes the rate-limiting step in glycogen catabolism, the phosphorolytic cleavage of glycogen to produce glucose-1-phosphate, and plays a central role in maintaining cellular and organismal glucose homeostasis.</text>
</comment>
<dbReference type="InterPro" id="IPR000811">
    <property type="entry name" value="Glyco_trans_35"/>
</dbReference>
<dbReference type="PIRSF" id="PIRSF000460">
    <property type="entry name" value="Pprylas_GlgP"/>
    <property type="match status" value="1"/>
</dbReference>
<dbReference type="GO" id="GO:0005737">
    <property type="term" value="C:cytoplasm"/>
    <property type="evidence" value="ECO:0007669"/>
    <property type="project" value="UniProtKB-SubCell"/>
</dbReference>
<dbReference type="CDD" id="cd04300">
    <property type="entry name" value="GT35_Glycogen_Phosphorylase"/>
    <property type="match status" value="1"/>
</dbReference>
<dbReference type="FunFam" id="3.40.50.2000:FF:000153">
    <property type="entry name" value="Alpha-1,4 glucan phosphorylase"/>
    <property type="match status" value="1"/>
</dbReference>
<dbReference type="NCBIfam" id="TIGR02093">
    <property type="entry name" value="P_ylase"/>
    <property type="match status" value="1"/>
</dbReference>
<evidence type="ECO:0000256" key="12">
    <source>
        <dbReference type="PIRSR" id="PIRSR000460-1"/>
    </source>
</evidence>
<evidence type="ECO:0000256" key="8">
    <source>
        <dbReference type="ARBA" id="ARBA00022679"/>
    </source>
</evidence>
<evidence type="ECO:0000313" key="14">
    <source>
        <dbReference type="EMBL" id="RHW32677.1"/>
    </source>
</evidence>
<dbReference type="Proteomes" id="UP000285456">
    <property type="component" value="Unassembled WGS sequence"/>
</dbReference>
<comment type="catalytic activity">
    <reaction evidence="1 13">
        <text>[(1-&gt;4)-alpha-D-glucosyl](n) + phosphate = [(1-&gt;4)-alpha-D-glucosyl](n-1) + alpha-D-glucose 1-phosphate</text>
        <dbReference type="Rhea" id="RHEA:41732"/>
        <dbReference type="Rhea" id="RHEA-COMP:9584"/>
        <dbReference type="Rhea" id="RHEA-COMP:9586"/>
        <dbReference type="ChEBI" id="CHEBI:15444"/>
        <dbReference type="ChEBI" id="CHEBI:43474"/>
        <dbReference type="ChEBI" id="CHEBI:58601"/>
        <dbReference type="EC" id="2.4.1.1"/>
    </reaction>
</comment>
<keyword evidence="6" id="KW-0021">Allosteric enzyme</keyword>
<keyword evidence="15" id="KW-1185">Reference proteome</keyword>
<name>A0A417YIF3_9BACI</name>
<keyword evidence="10 13" id="KW-0119">Carbohydrate metabolism</keyword>
<comment type="function">
    <text evidence="11">Phosphorylase is an important allosteric enzyme in carbohydrate metabolism. Enzymes from different sources differ in their regulatory mechanisms and in their natural substrates. However, all known phosphorylases share catalytic and structural properties.</text>
</comment>
<dbReference type="Gene3D" id="3.40.50.2000">
    <property type="entry name" value="Glycogen Phosphorylase B"/>
    <property type="match status" value="2"/>
</dbReference>
<keyword evidence="7 13" id="KW-0328">Glycosyltransferase</keyword>
<dbReference type="EMBL" id="QWEH01000005">
    <property type="protein sequence ID" value="RHW32677.1"/>
    <property type="molecule type" value="Genomic_DNA"/>
</dbReference>
<organism evidence="14 15">
    <name type="scientific">Oceanobacillus profundus</name>
    <dbReference type="NCBI Taxonomy" id="372463"/>
    <lineage>
        <taxon>Bacteria</taxon>
        <taxon>Bacillati</taxon>
        <taxon>Bacillota</taxon>
        <taxon>Bacilli</taxon>
        <taxon>Bacillales</taxon>
        <taxon>Bacillaceae</taxon>
        <taxon>Oceanobacillus</taxon>
    </lineage>
</organism>
<gene>
    <name evidence="14" type="ORF">D1B32_10145</name>
</gene>
<dbReference type="PANTHER" id="PTHR11468:SF3">
    <property type="entry name" value="GLYCOGEN PHOSPHORYLASE, LIVER FORM"/>
    <property type="match status" value="1"/>
</dbReference>
<evidence type="ECO:0000256" key="13">
    <source>
        <dbReference type="RuleBase" id="RU000587"/>
    </source>
</evidence>
<dbReference type="InterPro" id="IPR035090">
    <property type="entry name" value="Pyridoxal_P_attach_site"/>
</dbReference>
<dbReference type="InterPro" id="IPR011833">
    <property type="entry name" value="Glycg_phsphrylas"/>
</dbReference>
<accession>A0A417YIF3</accession>
<comment type="cofactor">
    <cofactor evidence="2 13">
        <name>pyridoxal 5'-phosphate</name>
        <dbReference type="ChEBI" id="CHEBI:597326"/>
    </cofactor>
</comment>
<evidence type="ECO:0000313" key="15">
    <source>
        <dbReference type="Proteomes" id="UP000285456"/>
    </source>
</evidence>
<evidence type="ECO:0000256" key="7">
    <source>
        <dbReference type="ARBA" id="ARBA00022676"/>
    </source>
</evidence>
<proteinExistence type="inferred from homology"/>
<keyword evidence="9 12" id="KW-0663">Pyridoxal phosphate</keyword>
<evidence type="ECO:0000256" key="5">
    <source>
        <dbReference type="ARBA" id="ARBA00022490"/>
    </source>
</evidence>
<protein>
    <recommendedName>
        <fullName evidence="13">Alpha-1,4 glucan phosphorylase</fullName>
        <ecNumber evidence="13">2.4.1.1</ecNumber>
    </recommendedName>
</protein>
<comment type="caution">
    <text evidence="14">The sequence shown here is derived from an EMBL/GenBank/DDBJ whole genome shotgun (WGS) entry which is preliminary data.</text>
</comment>
<dbReference type="SUPFAM" id="SSF53756">
    <property type="entry name" value="UDP-Glycosyltransferase/glycogen phosphorylase"/>
    <property type="match status" value="1"/>
</dbReference>
<keyword evidence="8 13" id="KW-0808">Transferase</keyword>
<dbReference type="PROSITE" id="PS00102">
    <property type="entry name" value="PHOSPHORYLASE"/>
    <property type="match status" value="1"/>
</dbReference>
<dbReference type="Pfam" id="PF00343">
    <property type="entry name" value="Phosphorylase"/>
    <property type="match status" value="1"/>
</dbReference>
<dbReference type="FunFam" id="3.40.50.2000:FF:000003">
    <property type="entry name" value="Alpha-1,4 glucan phosphorylase"/>
    <property type="match status" value="1"/>
</dbReference>
<sequence length="830" mass="96407">MLKFTQNLYRNQLSDRGNFSLAHVTVDTLKQEILRRLISDKGREVKEATSKDIYYVLASIANEEIKQQWFQTRKSYRDGKHKEVYYLSMEFLIGRMLASNLLNCGMLDTAKEALQELGLDPEDVFAEEHDAALGNGGLGRLAACFLDSLASLKFPGHGYGIRYRYGLFEQRIIHGNQVELPDYWLKNPYPWETRNEEEAVVIQFHGDVHMFKKNDGSLEFEYRNTDKVMAVPYDIPIVGYKNDTVNTLRLWSAEVIHQNNGDGLLEENKEYYHDLDHQHSIEQISGFLYPDDSSYEGKELRLKQQYFLVSSSIQNILKHFKRNHHLPLSRLAEKVVIQINDTHPSLAIPELMRILMDDEGFSWDNAWAVTTKVIAYTNHTTLSEALETWTEEMIQNLLPRIYMIIDEINERFCKGIWFDHEELRDSIPDLAIIAHGRVHMARLAIVGSFSVNGVARIHTEILKKKEMKNFYTLYPEKFNNKTNGITHRRWLLQANPKLASLITDIIGPQWVKRPKQLISLLKYSNDNALLEKFDHVKHENKKVLANYIHQHLGITVDERSIFDVQIKRLHEYKRQLLNIFHVIYLYNELKDNPNQNITPRTFIFGAKAAPSYHLAKEVIKLINTVASIVNYDPDVRDRLKVIFLENYNVSLAEKIIPAADISEQISTASKEASGTGNMKMMMNGALTLGTMDGANIEIHDLVGDQNMFIFGLTADEVLDYYQHGGYHARDLYNTDDRIKRILDQLNQGEFGVHNIEFKDIYYNILYHNDPYFVLKDFEPYLEAHELIERAYRNRNTWLNMSVTNIAYSGKFSSDQTIQEYATEIWKIKKV</sequence>
<dbReference type="GO" id="GO:0005980">
    <property type="term" value="P:glycogen catabolic process"/>
    <property type="evidence" value="ECO:0007669"/>
    <property type="project" value="UniProtKB-ARBA"/>
</dbReference>